<dbReference type="GO" id="GO:0004370">
    <property type="term" value="F:glycerol kinase activity"/>
    <property type="evidence" value="ECO:0007669"/>
    <property type="project" value="TreeGrafter"/>
</dbReference>
<organism evidence="5 6">
    <name type="scientific">Marinigracilibium pacificum</name>
    <dbReference type="NCBI Taxonomy" id="2729599"/>
    <lineage>
        <taxon>Bacteria</taxon>
        <taxon>Pseudomonadati</taxon>
        <taxon>Bacteroidota</taxon>
        <taxon>Cytophagia</taxon>
        <taxon>Cytophagales</taxon>
        <taxon>Flammeovirgaceae</taxon>
        <taxon>Marinigracilibium</taxon>
    </lineage>
</organism>
<evidence type="ECO:0000256" key="3">
    <source>
        <dbReference type="ARBA" id="ARBA00022777"/>
    </source>
</evidence>
<sequence length="464" mass="54082">MRMDVTAIFDIGKTNKKFFLFDENHMEIHHEYARFDEVVDDDGFPCDDLKAIEKWVEETLNKYLLNEDFNIINLNFSTYGASLVHIDENGDLACPLYNYLKPFPEDLLEKFISDYGPVNEFCKNTSSPMLGMLNSGLQLYWIKHCKPELYNRIKYSLHLPQYFSYRFTGQPVSDFTSIGCHTFFWDYKNNDYHSWVQKEGLMQKMAPTVSANKSFKRTIGGQEVNIGVGIHDSSSALLPYIKSIEKEFILISTGTWSISLNPFNNSLLTEKELLRDCLHYQSIEGIPIKASRLFLGEEFKHQVKKLLDRFDKPANYHKELLFDPDLYSKLNSIKSFQFDYKFIKLNHYNFKKDSTEVASEFESFEQAYYKLVDELTDVQIASTKLIMTDNIKRIYVDGGFGSNEIFIQMLTHKLKGFKIYTTSFSLGTALGANLVLSNQQVNKKILKKKYQLKRHYPMERKVNT</sequence>
<dbReference type="CDD" id="cd07772">
    <property type="entry name" value="ASKHA_NBD_FGGY_NaCK-like"/>
    <property type="match status" value="1"/>
</dbReference>
<dbReference type="InterPro" id="IPR043129">
    <property type="entry name" value="ATPase_NBD"/>
</dbReference>
<dbReference type="RefSeq" id="WP_169679994.1">
    <property type="nucleotide sequence ID" value="NZ_JABBNU010000004.1"/>
</dbReference>
<accession>A0A848IYW5</accession>
<dbReference type="SUPFAM" id="SSF53067">
    <property type="entry name" value="Actin-like ATPase domain"/>
    <property type="match status" value="2"/>
</dbReference>
<proteinExistence type="inferred from homology"/>
<dbReference type="EMBL" id="JABBNU010000004">
    <property type="protein sequence ID" value="NMM48348.1"/>
    <property type="molecule type" value="Genomic_DNA"/>
</dbReference>
<dbReference type="GO" id="GO:0019301">
    <property type="term" value="P:rhamnose catabolic process"/>
    <property type="evidence" value="ECO:0007669"/>
    <property type="project" value="TreeGrafter"/>
</dbReference>
<dbReference type="GO" id="GO:0006071">
    <property type="term" value="P:glycerol metabolic process"/>
    <property type="evidence" value="ECO:0007669"/>
    <property type="project" value="TreeGrafter"/>
</dbReference>
<dbReference type="PANTHER" id="PTHR10196:SF93">
    <property type="entry name" value="L-RHAMNULOKINASE"/>
    <property type="match status" value="1"/>
</dbReference>
<dbReference type="InterPro" id="IPR018484">
    <property type="entry name" value="FGGY_N"/>
</dbReference>
<reference evidence="5 6" key="1">
    <citation type="submission" date="2020-04" db="EMBL/GenBank/DDBJ databases">
        <title>Flammeovirgaceae bacterium KN852 isolated from deep sea.</title>
        <authorList>
            <person name="Zhang D.-C."/>
        </authorList>
    </citation>
    <scope>NUCLEOTIDE SEQUENCE [LARGE SCALE GENOMIC DNA]</scope>
    <source>
        <strain evidence="5 6">KN852</strain>
    </source>
</reference>
<evidence type="ECO:0000313" key="6">
    <source>
        <dbReference type="Proteomes" id="UP000559010"/>
    </source>
</evidence>
<feature type="domain" description="Carbohydrate kinase FGGY N-terminal" evidence="4">
    <location>
        <begin position="8"/>
        <end position="207"/>
    </location>
</feature>
<evidence type="ECO:0000259" key="4">
    <source>
        <dbReference type="Pfam" id="PF00370"/>
    </source>
</evidence>
<keyword evidence="2" id="KW-0808">Transferase</keyword>
<dbReference type="GO" id="GO:0005829">
    <property type="term" value="C:cytosol"/>
    <property type="evidence" value="ECO:0007669"/>
    <property type="project" value="TreeGrafter"/>
</dbReference>
<dbReference type="Gene3D" id="3.30.420.40">
    <property type="match status" value="2"/>
</dbReference>
<comment type="caution">
    <text evidence="5">The sequence shown here is derived from an EMBL/GenBank/DDBJ whole genome shotgun (WGS) entry which is preliminary data.</text>
</comment>
<dbReference type="Pfam" id="PF00370">
    <property type="entry name" value="FGGY_N"/>
    <property type="match status" value="1"/>
</dbReference>
<protein>
    <recommendedName>
        <fullName evidence="4">Carbohydrate kinase FGGY N-terminal domain-containing protein</fullName>
    </recommendedName>
</protein>
<dbReference type="Proteomes" id="UP000559010">
    <property type="component" value="Unassembled WGS sequence"/>
</dbReference>
<evidence type="ECO:0000256" key="1">
    <source>
        <dbReference type="ARBA" id="ARBA00009156"/>
    </source>
</evidence>
<evidence type="ECO:0000256" key="2">
    <source>
        <dbReference type="ARBA" id="ARBA00022679"/>
    </source>
</evidence>
<gene>
    <name evidence="5" type="ORF">HH304_08050</name>
</gene>
<comment type="similarity">
    <text evidence="1">Belongs to the FGGY kinase family.</text>
</comment>
<keyword evidence="3" id="KW-0418">Kinase</keyword>
<dbReference type="PANTHER" id="PTHR10196">
    <property type="entry name" value="SUGAR KINASE"/>
    <property type="match status" value="1"/>
</dbReference>
<evidence type="ECO:0000313" key="5">
    <source>
        <dbReference type="EMBL" id="NMM48348.1"/>
    </source>
</evidence>
<keyword evidence="6" id="KW-1185">Reference proteome</keyword>
<name>A0A848IYW5_9BACT</name>
<dbReference type="AlphaFoldDB" id="A0A848IYW5"/>